<dbReference type="CDD" id="cd12108">
    <property type="entry name" value="Hr-like"/>
    <property type="match status" value="1"/>
</dbReference>
<dbReference type="InterPro" id="IPR004378">
    <property type="entry name" value="F420H2_quin_Rdtase"/>
</dbReference>
<dbReference type="Gene3D" id="2.30.110.10">
    <property type="entry name" value="Electron Transport, Fmn-binding Protein, Chain A"/>
    <property type="match status" value="1"/>
</dbReference>
<proteinExistence type="inferred from homology"/>
<dbReference type="Pfam" id="PF04075">
    <property type="entry name" value="F420H2_quin_red"/>
    <property type="match status" value="1"/>
</dbReference>
<evidence type="ECO:0000313" key="4">
    <source>
        <dbReference type="EMBL" id="TDU89475.1"/>
    </source>
</evidence>
<dbReference type="PANTHER" id="PTHR39428:SF1">
    <property type="entry name" value="F420H(2)-DEPENDENT QUINONE REDUCTASE RV1261C"/>
    <property type="match status" value="1"/>
</dbReference>
<dbReference type="AlphaFoldDB" id="A0A4R7TBV0"/>
<dbReference type="GO" id="GO:0016491">
    <property type="term" value="F:oxidoreductase activity"/>
    <property type="evidence" value="ECO:0007669"/>
    <property type="project" value="InterPro"/>
</dbReference>
<evidence type="ECO:0000313" key="5">
    <source>
        <dbReference type="Proteomes" id="UP000295151"/>
    </source>
</evidence>
<dbReference type="SUPFAM" id="SSF50475">
    <property type="entry name" value="FMN-binding split barrel"/>
    <property type="match status" value="1"/>
</dbReference>
<accession>A0A4R7TBV0</accession>
<dbReference type="InterPro" id="IPR012349">
    <property type="entry name" value="Split_barrel_FMN-bd"/>
</dbReference>
<protein>
    <submittedName>
        <fullName evidence="4">Deazaflavin-dependent oxidoreductase (Nitroreductase family)</fullName>
    </submittedName>
</protein>
<comment type="similarity">
    <text evidence="1">Belongs to the F420H(2)-dependent quinone reductase family.</text>
</comment>
<dbReference type="NCBIfam" id="TIGR00026">
    <property type="entry name" value="hi_GC_TIGR00026"/>
    <property type="match status" value="1"/>
</dbReference>
<comment type="caution">
    <text evidence="4">The sequence shown here is derived from an EMBL/GenBank/DDBJ whole genome shotgun (WGS) entry which is preliminary data.</text>
</comment>
<gene>
    <name evidence="4" type="ORF">EV138_3045</name>
</gene>
<sequence>MLNDFTDQIITEFRANAGQVGGPFDGARLLLLTTTGARSGKPHTTILGYYPDTGGRVLVVGSAGGGPKHPDWYHNLLAHPRVTVETGLFSYEADAVVLRDAERDEIFARLVEADPGWGEYQSKTTRIIPVVALQQVVTGPPGHRGSLAESLKLIHDLFRRELVLIRKEFAAAGPSLGAQLRINCLTMCQGLHHHHTGESTMLFPSILAQHPEAAATVERLDAEHAKIAELLEELQRLVSTTASGTTLADLDHLIDAVINHLDYEEAQLVPLI</sequence>
<dbReference type="GO" id="GO:0070967">
    <property type="term" value="F:coenzyme F420 binding"/>
    <property type="evidence" value="ECO:0007669"/>
    <property type="project" value="TreeGrafter"/>
</dbReference>
<name>A0A4R7TBV0_9ACTN</name>
<evidence type="ECO:0000259" key="3">
    <source>
        <dbReference type="Pfam" id="PF01814"/>
    </source>
</evidence>
<dbReference type="GO" id="GO:0005886">
    <property type="term" value="C:plasma membrane"/>
    <property type="evidence" value="ECO:0007669"/>
    <property type="project" value="TreeGrafter"/>
</dbReference>
<dbReference type="Gene3D" id="1.20.120.520">
    <property type="entry name" value="nmb1532 protein domain like"/>
    <property type="match status" value="1"/>
</dbReference>
<dbReference type="InterPro" id="IPR012312">
    <property type="entry name" value="Hemerythrin-like"/>
</dbReference>
<dbReference type="Pfam" id="PF01814">
    <property type="entry name" value="Hemerythrin"/>
    <property type="match status" value="1"/>
</dbReference>
<organism evidence="4 5">
    <name type="scientific">Kribbella voronezhensis</name>
    <dbReference type="NCBI Taxonomy" id="2512212"/>
    <lineage>
        <taxon>Bacteria</taxon>
        <taxon>Bacillati</taxon>
        <taxon>Actinomycetota</taxon>
        <taxon>Actinomycetes</taxon>
        <taxon>Propionibacteriales</taxon>
        <taxon>Kribbellaceae</taxon>
        <taxon>Kribbella</taxon>
    </lineage>
</organism>
<dbReference type="OrthoDB" id="8225825at2"/>
<dbReference type="Proteomes" id="UP000295151">
    <property type="component" value="Unassembled WGS sequence"/>
</dbReference>
<evidence type="ECO:0000256" key="1">
    <source>
        <dbReference type="ARBA" id="ARBA00008710"/>
    </source>
</evidence>
<keyword evidence="5" id="KW-1185">Reference proteome</keyword>
<feature type="domain" description="Hemerythrin-like" evidence="3">
    <location>
        <begin position="149"/>
        <end position="272"/>
    </location>
</feature>
<comment type="catalytic activity">
    <reaction evidence="2">
        <text>oxidized coenzyme F420-(gamma-L-Glu)(n) + a quinol + H(+) = reduced coenzyme F420-(gamma-L-Glu)(n) + a quinone</text>
        <dbReference type="Rhea" id="RHEA:39663"/>
        <dbReference type="Rhea" id="RHEA-COMP:12939"/>
        <dbReference type="Rhea" id="RHEA-COMP:14378"/>
        <dbReference type="ChEBI" id="CHEBI:15378"/>
        <dbReference type="ChEBI" id="CHEBI:24646"/>
        <dbReference type="ChEBI" id="CHEBI:132124"/>
        <dbReference type="ChEBI" id="CHEBI:133980"/>
        <dbReference type="ChEBI" id="CHEBI:139511"/>
    </reaction>
</comment>
<dbReference type="EMBL" id="SOCE01000001">
    <property type="protein sequence ID" value="TDU89475.1"/>
    <property type="molecule type" value="Genomic_DNA"/>
</dbReference>
<reference evidence="4 5" key="1">
    <citation type="submission" date="2019-03" db="EMBL/GenBank/DDBJ databases">
        <title>Genomic Encyclopedia of Type Strains, Phase III (KMG-III): the genomes of soil and plant-associated and newly described type strains.</title>
        <authorList>
            <person name="Whitman W."/>
        </authorList>
    </citation>
    <scope>NUCLEOTIDE SEQUENCE [LARGE SCALE GENOMIC DNA]</scope>
    <source>
        <strain evidence="4 5">VKM Ac-2575</strain>
    </source>
</reference>
<evidence type="ECO:0000256" key="2">
    <source>
        <dbReference type="ARBA" id="ARBA00049106"/>
    </source>
</evidence>
<dbReference type="PANTHER" id="PTHR39428">
    <property type="entry name" value="F420H(2)-DEPENDENT QUINONE REDUCTASE RV1261C"/>
    <property type="match status" value="1"/>
</dbReference>